<protein>
    <submittedName>
        <fullName evidence="4">PEP-CTERM sorting domain-containing protein</fullName>
    </submittedName>
</protein>
<evidence type="ECO:0000256" key="1">
    <source>
        <dbReference type="SAM" id="SignalP"/>
    </source>
</evidence>
<dbReference type="AlphaFoldDB" id="A0A9U5C6D3"/>
<sequence length="319" mass="33154">MPRSLSTARVPVALALLAALAGLAAPAHATATVNGRTWASMTDAAGTHTTASDPLLSALPGGGHRIESSANATYSVSDGVLALAGAGGWAEATEGTLRAYVNTELIKASNPLNPSLPNLVEPHAFGLFGGAFNDQIVVNGNGLAAGTPVDFVFDIRCHINVPRETRGGAFDFNTSLWSNDGLASYQLDRSSPWTYQTPDYNTTYTVGQDYGFDYPVTLSTTVGATINLQAALTVGIDQGWSNQGGGGEYWYNHGTLDASHTARLFLDPLTSGVTLDALSGHDYSINAVAPVPEPGSLAMLGFGLGGLGWVARRRRGAMA</sequence>
<dbReference type="RefSeq" id="WP_245591345.1">
    <property type="nucleotide sequence ID" value="NZ_AXWS01000013.1"/>
</dbReference>
<evidence type="ECO:0000313" key="4">
    <source>
        <dbReference type="RefSeq" id="WP_245591345.1"/>
    </source>
</evidence>
<evidence type="ECO:0000313" key="3">
    <source>
        <dbReference type="Proteomes" id="UP000675920"/>
    </source>
</evidence>
<dbReference type="InterPro" id="IPR013424">
    <property type="entry name" value="Ice-binding_C"/>
</dbReference>
<dbReference type="Proteomes" id="UP000675920">
    <property type="component" value="Unplaced"/>
</dbReference>
<feature type="signal peptide" evidence="1">
    <location>
        <begin position="1"/>
        <end position="29"/>
    </location>
</feature>
<feature type="chain" id="PRO_5040760836" evidence="1">
    <location>
        <begin position="30"/>
        <end position="319"/>
    </location>
</feature>
<feature type="domain" description="Ice-binding protein C-terminal" evidence="2">
    <location>
        <begin position="290"/>
        <end position="314"/>
    </location>
</feature>
<evidence type="ECO:0000259" key="2">
    <source>
        <dbReference type="Pfam" id="PF07589"/>
    </source>
</evidence>
<organism evidence="3 4">
    <name type="scientific">Derxia gummosa DSM 723</name>
    <dbReference type="NCBI Taxonomy" id="1121388"/>
    <lineage>
        <taxon>Bacteria</taxon>
        <taxon>Pseudomonadati</taxon>
        <taxon>Pseudomonadota</taxon>
        <taxon>Betaproteobacteria</taxon>
        <taxon>Burkholderiales</taxon>
        <taxon>Alcaligenaceae</taxon>
        <taxon>Derxia</taxon>
    </lineage>
</organism>
<proteinExistence type="predicted"/>
<name>A0A9U5C6D3_9BURK</name>
<reference evidence="4" key="2">
    <citation type="submission" date="2025-08" db="UniProtKB">
        <authorList>
            <consortium name="RefSeq"/>
        </authorList>
    </citation>
    <scope>IDENTIFICATION</scope>
</reference>
<dbReference type="NCBIfam" id="TIGR02595">
    <property type="entry name" value="PEP_CTERM"/>
    <property type="match status" value="1"/>
</dbReference>
<reference evidence="4" key="1">
    <citation type="journal article" date="2006" name="BMC Biol.">
        <title>Exopolysaccharide-associated protein sorting in environmental organisms: the PEP-CTERM/EpsH system. Application of a novel phylogenetic profiling heuristic.</title>
        <authorList>
            <person name="Haft D.H."/>
            <person name="Paulsen I.T."/>
            <person name="Ward N."/>
            <person name="Selengut J.D."/>
        </authorList>
    </citation>
    <scope>NUCLEOTIDE SEQUENCE</scope>
</reference>
<keyword evidence="3" id="KW-1185">Reference proteome</keyword>
<dbReference type="Pfam" id="PF07589">
    <property type="entry name" value="PEP-CTERM"/>
    <property type="match status" value="1"/>
</dbReference>
<accession>A0A9U5C6D3</accession>
<keyword evidence="1" id="KW-0732">Signal</keyword>